<feature type="region of interest" description="Disordered" evidence="1">
    <location>
        <begin position="1"/>
        <end position="92"/>
    </location>
</feature>
<dbReference type="PANTHER" id="PTHR39075:SF1">
    <property type="entry name" value="FI19908P1"/>
    <property type="match status" value="1"/>
</dbReference>
<name>A0A0N4VTB6_HAEPC</name>
<evidence type="ECO:0000256" key="1">
    <source>
        <dbReference type="SAM" id="MobiDB-lite"/>
    </source>
</evidence>
<feature type="compositionally biased region" description="Low complexity" evidence="1">
    <location>
        <begin position="163"/>
        <end position="177"/>
    </location>
</feature>
<gene>
    <name evidence="2" type="ORF">HPLM_LOCUS534</name>
</gene>
<feature type="compositionally biased region" description="Basic and acidic residues" evidence="1">
    <location>
        <begin position="183"/>
        <end position="211"/>
    </location>
</feature>
<reference evidence="2 3" key="2">
    <citation type="submission" date="2018-11" db="EMBL/GenBank/DDBJ databases">
        <authorList>
            <consortium name="Pathogen Informatics"/>
        </authorList>
    </citation>
    <scope>NUCLEOTIDE SEQUENCE [LARGE SCALE GENOMIC DNA]</scope>
    <source>
        <strain evidence="2 3">MHpl1</strain>
    </source>
</reference>
<feature type="compositionally biased region" description="Polar residues" evidence="1">
    <location>
        <begin position="51"/>
        <end position="65"/>
    </location>
</feature>
<feature type="compositionally biased region" description="Polar residues" evidence="1">
    <location>
        <begin position="213"/>
        <end position="223"/>
    </location>
</feature>
<dbReference type="PANTHER" id="PTHR39075">
    <property type="entry name" value="FI19908P1"/>
    <property type="match status" value="1"/>
</dbReference>
<evidence type="ECO:0000313" key="2">
    <source>
        <dbReference type="EMBL" id="VDO05663.1"/>
    </source>
</evidence>
<dbReference type="AlphaFoldDB" id="A0A0N4VTB6"/>
<feature type="compositionally biased region" description="Polar residues" evidence="1">
    <location>
        <begin position="20"/>
        <end position="33"/>
    </location>
</feature>
<accession>A0A0N4VTB6</accession>
<feature type="compositionally biased region" description="Polar residues" evidence="1">
    <location>
        <begin position="1"/>
        <end position="12"/>
    </location>
</feature>
<evidence type="ECO:0000313" key="4">
    <source>
        <dbReference type="WBParaSite" id="HPLM_0000053301-mRNA-1"/>
    </source>
</evidence>
<evidence type="ECO:0000313" key="3">
    <source>
        <dbReference type="Proteomes" id="UP000268014"/>
    </source>
</evidence>
<feature type="compositionally biased region" description="Low complexity" evidence="1">
    <location>
        <begin position="66"/>
        <end position="77"/>
    </location>
</feature>
<dbReference type="Proteomes" id="UP000268014">
    <property type="component" value="Unassembled WGS sequence"/>
</dbReference>
<feature type="region of interest" description="Disordered" evidence="1">
    <location>
        <begin position="134"/>
        <end position="250"/>
    </location>
</feature>
<reference evidence="4" key="1">
    <citation type="submission" date="2017-02" db="UniProtKB">
        <authorList>
            <consortium name="WormBaseParasite"/>
        </authorList>
    </citation>
    <scope>IDENTIFICATION</scope>
</reference>
<proteinExistence type="predicted"/>
<sequence length="332" mass="36810">MATESLSVATTQADEDEVTTAENTIDSTCVGQRTSDEHADEQGYNRHFKKNANTTSSGNSRSPAQSRNVGSRGSRVRQYQSRGGMFNSGRFAQTSPPYMGRMYGMATPMGVQMSVVPPFPGEYFEPQGSMFSPRFRFPPPSPLRNYNGRNGPESGGVRRRAKSPNSSMPSSCENSSPQQNREMAGDRGRERRVRECRENRDEQKSAPKESSEESLQMSPPTKTDSSRRDHQKFSAATPTNDPRSSAPLRSLRTESGRVTYPLIYVSPAGSISVILAHAIIIEMSIDRCVRVVCHDKFAAFINGRGTASCILHKKARMLHTRDMVYTKFCGFP</sequence>
<dbReference type="GO" id="GO:0005615">
    <property type="term" value="C:extracellular space"/>
    <property type="evidence" value="ECO:0007669"/>
    <property type="project" value="TreeGrafter"/>
</dbReference>
<feature type="compositionally biased region" description="Polar residues" evidence="1">
    <location>
        <begin position="234"/>
        <end position="243"/>
    </location>
</feature>
<dbReference type="WBParaSite" id="HPLM_0000053301-mRNA-1">
    <property type="protein sequence ID" value="HPLM_0000053301-mRNA-1"/>
    <property type="gene ID" value="HPLM_0000053301"/>
</dbReference>
<organism evidence="4">
    <name type="scientific">Haemonchus placei</name>
    <name type="common">Barber's pole worm</name>
    <dbReference type="NCBI Taxonomy" id="6290"/>
    <lineage>
        <taxon>Eukaryota</taxon>
        <taxon>Metazoa</taxon>
        <taxon>Ecdysozoa</taxon>
        <taxon>Nematoda</taxon>
        <taxon>Chromadorea</taxon>
        <taxon>Rhabditida</taxon>
        <taxon>Rhabditina</taxon>
        <taxon>Rhabditomorpha</taxon>
        <taxon>Strongyloidea</taxon>
        <taxon>Trichostrongylidae</taxon>
        <taxon>Haemonchus</taxon>
    </lineage>
</organism>
<keyword evidence="3" id="KW-1185">Reference proteome</keyword>
<dbReference type="OrthoDB" id="6287170at2759"/>
<dbReference type="EMBL" id="UZAF01000390">
    <property type="protein sequence ID" value="VDO05663.1"/>
    <property type="molecule type" value="Genomic_DNA"/>
</dbReference>
<feature type="compositionally biased region" description="Basic and acidic residues" evidence="1">
    <location>
        <begin position="34"/>
        <end position="44"/>
    </location>
</feature>
<protein>
    <submittedName>
        <fullName evidence="4">Trithorax group protein osa</fullName>
    </submittedName>
</protein>